<proteinExistence type="predicted"/>
<dbReference type="Proteomes" id="UP001204144">
    <property type="component" value="Unassembled WGS sequence"/>
</dbReference>
<dbReference type="EMBL" id="RJUF01000174">
    <property type="protein sequence ID" value="MCP9764566.1"/>
    <property type="molecule type" value="Genomic_DNA"/>
</dbReference>
<comment type="caution">
    <text evidence="1">The sequence shown here is derived from an EMBL/GenBank/DDBJ whole genome shotgun (WGS) entry which is preliminary data.</text>
</comment>
<evidence type="ECO:0000313" key="2">
    <source>
        <dbReference type="Proteomes" id="UP001204144"/>
    </source>
</evidence>
<dbReference type="InterPro" id="IPR035093">
    <property type="entry name" value="RelE/ParE_toxin_dom_sf"/>
</dbReference>
<organism evidence="1 2">
    <name type="scientific">Lacihabitans soyangensis</name>
    <dbReference type="NCBI Taxonomy" id="869394"/>
    <lineage>
        <taxon>Bacteria</taxon>
        <taxon>Pseudomonadati</taxon>
        <taxon>Bacteroidota</taxon>
        <taxon>Cytophagia</taxon>
        <taxon>Cytophagales</taxon>
        <taxon>Leadbetterellaceae</taxon>
        <taxon>Lacihabitans</taxon>
    </lineage>
</organism>
<evidence type="ECO:0000313" key="1">
    <source>
        <dbReference type="EMBL" id="MCP9764566.1"/>
    </source>
</evidence>
<dbReference type="AlphaFoldDB" id="A0AAE3H5W0"/>
<protein>
    <submittedName>
        <fullName evidence="1">Type II toxin-antitoxin system RelE/ParE family toxin</fullName>
    </submittedName>
</protein>
<gene>
    <name evidence="1" type="ORF">EGI31_16620</name>
</gene>
<accession>A0AAE3H5W0</accession>
<dbReference type="Gene3D" id="3.30.2310.20">
    <property type="entry name" value="RelE-like"/>
    <property type="match status" value="1"/>
</dbReference>
<sequence length="83" mass="10065">MEEAFEYYLRISEKLAIRILREIENKLEIISDIPEAFQVRYKEFRTISLKKFPYMIHYFVDSKSLEIHILAVLHTSVNTDKWL</sequence>
<name>A0AAE3H5W0_9BACT</name>
<keyword evidence="2" id="KW-1185">Reference proteome</keyword>
<reference evidence="1 2" key="1">
    <citation type="submission" date="2018-11" db="EMBL/GenBank/DDBJ databases">
        <title>Novel bacteria species description.</title>
        <authorList>
            <person name="Han J.-H."/>
        </authorList>
    </citation>
    <scope>NUCLEOTIDE SEQUENCE [LARGE SCALE GENOMIC DNA]</scope>
    <source>
        <strain evidence="1 2">KCTC23259</strain>
    </source>
</reference>